<feature type="chain" id="PRO_5045361031" evidence="1">
    <location>
        <begin position="21"/>
        <end position="185"/>
    </location>
</feature>
<dbReference type="Proteomes" id="UP000619238">
    <property type="component" value="Unassembled WGS sequence"/>
</dbReference>
<gene>
    <name evidence="3" type="ORF">H2O64_10085</name>
</gene>
<dbReference type="EMBL" id="JACGWS010000005">
    <property type="protein sequence ID" value="MBC8755021.1"/>
    <property type="molecule type" value="Genomic_DNA"/>
</dbReference>
<reference evidence="3 4" key="1">
    <citation type="submission" date="2020-07" db="EMBL/GenBank/DDBJ databases">
        <title>Description of Kordia aestuariivivens sp. nov., isolated from a tidal flat.</title>
        <authorList>
            <person name="Park S."/>
            <person name="Yoon J.-H."/>
        </authorList>
    </citation>
    <scope>NUCLEOTIDE SEQUENCE [LARGE SCALE GENOMIC DNA]</scope>
    <source>
        <strain evidence="3 4">YSTF-M3</strain>
    </source>
</reference>
<evidence type="ECO:0000313" key="4">
    <source>
        <dbReference type="Proteomes" id="UP000619238"/>
    </source>
</evidence>
<evidence type="ECO:0000259" key="2">
    <source>
        <dbReference type="Pfam" id="PF13568"/>
    </source>
</evidence>
<keyword evidence="1" id="KW-0732">Signal</keyword>
<feature type="signal peptide" evidence="1">
    <location>
        <begin position="1"/>
        <end position="20"/>
    </location>
</feature>
<dbReference type="InterPro" id="IPR025665">
    <property type="entry name" value="Beta-barrel_OMP_2"/>
</dbReference>
<dbReference type="Pfam" id="PF13568">
    <property type="entry name" value="OMP_b-brl_2"/>
    <property type="match status" value="1"/>
</dbReference>
<evidence type="ECO:0000256" key="1">
    <source>
        <dbReference type="SAM" id="SignalP"/>
    </source>
</evidence>
<dbReference type="RefSeq" id="WP_187562069.1">
    <property type="nucleotide sequence ID" value="NZ_JACGWS010000005.1"/>
</dbReference>
<dbReference type="SUPFAM" id="SSF56935">
    <property type="entry name" value="Porins"/>
    <property type="match status" value="1"/>
</dbReference>
<keyword evidence="4" id="KW-1185">Reference proteome</keyword>
<feature type="domain" description="Outer membrane protein beta-barrel" evidence="2">
    <location>
        <begin position="19"/>
        <end position="161"/>
    </location>
</feature>
<comment type="caution">
    <text evidence="3">The sequence shown here is derived from an EMBL/GenBank/DDBJ whole genome shotgun (WGS) entry which is preliminary data.</text>
</comment>
<sequence length="185" mass="20561">MKKLVLITVMTVFGFTTINAQDVEFGAKIGANFGSLYGDNTGNVDPILSIINFGFYAEIPLNEKFSFLPELMYSTQGFSIDDRIKALNYLNLPLMGKYYVTKKLSLEAGPQIGFLLSTKGKLENVRDDFKTLDFGVNFGLGYKLDNGLNFGVRYNLGLSNINNISGSSDKLRNGIFQFTVGYSFF</sequence>
<name>A0ABR7Q8Z6_9FLAO</name>
<protein>
    <submittedName>
        <fullName evidence="3">PorT family protein</fullName>
    </submittedName>
</protein>
<accession>A0ABR7Q8Z6</accession>
<evidence type="ECO:0000313" key="3">
    <source>
        <dbReference type="EMBL" id="MBC8755021.1"/>
    </source>
</evidence>
<proteinExistence type="predicted"/>
<organism evidence="3 4">
    <name type="scientific">Kordia aestuariivivens</name>
    <dbReference type="NCBI Taxonomy" id="2759037"/>
    <lineage>
        <taxon>Bacteria</taxon>
        <taxon>Pseudomonadati</taxon>
        <taxon>Bacteroidota</taxon>
        <taxon>Flavobacteriia</taxon>
        <taxon>Flavobacteriales</taxon>
        <taxon>Flavobacteriaceae</taxon>
        <taxon>Kordia</taxon>
    </lineage>
</organism>